<dbReference type="PANTHER" id="PTHR34183">
    <property type="entry name" value="ENDOLYTIC PEPTIDOGLYCAN TRANSGLYCOSYLASE RLPA"/>
    <property type="match status" value="1"/>
</dbReference>
<keyword evidence="1 3" id="KW-0456">Lyase</keyword>
<evidence type="ECO:0000256" key="1">
    <source>
        <dbReference type="ARBA" id="ARBA00023239"/>
    </source>
</evidence>
<dbReference type="InterPro" id="IPR036908">
    <property type="entry name" value="RlpA-like_sf"/>
</dbReference>
<keyword evidence="7" id="KW-1185">Reference proteome</keyword>
<evidence type="ECO:0000256" key="3">
    <source>
        <dbReference type="HAMAP-Rule" id="MF_02071"/>
    </source>
</evidence>
<feature type="signal peptide" evidence="3">
    <location>
        <begin position="1"/>
        <end position="20"/>
    </location>
</feature>
<keyword evidence="3" id="KW-0732">Signal</keyword>
<dbReference type="InterPro" id="IPR009009">
    <property type="entry name" value="RlpA-like_DPBB"/>
</dbReference>
<comment type="caution">
    <text evidence="6">The sequence shown here is derived from an EMBL/GenBank/DDBJ whole genome shotgun (WGS) entry which is preliminary data.</text>
</comment>
<protein>
    <recommendedName>
        <fullName evidence="3">Probable endolytic peptidoglycan transglycosylase RlpA</fullName>
        <ecNumber evidence="3">4.2.2.-</ecNumber>
    </recommendedName>
</protein>
<evidence type="ECO:0000256" key="2">
    <source>
        <dbReference type="ARBA" id="ARBA00023316"/>
    </source>
</evidence>
<evidence type="ECO:0000313" key="6">
    <source>
        <dbReference type="EMBL" id="MDE5418615.1"/>
    </source>
</evidence>
<comment type="function">
    <text evidence="3">Lytic transglycosylase with a strong preference for naked glycan strands that lack stem peptides.</text>
</comment>
<accession>A0ABT5VT66</accession>
<evidence type="ECO:0000313" key="7">
    <source>
        <dbReference type="Proteomes" id="UP001528920"/>
    </source>
</evidence>
<dbReference type="EMBL" id="JAKJSC010000001">
    <property type="protein sequence ID" value="MDE5418615.1"/>
    <property type="molecule type" value="Genomic_DNA"/>
</dbReference>
<comment type="similarity">
    <text evidence="3 4">Belongs to the RlpA family.</text>
</comment>
<dbReference type="PANTHER" id="PTHR34183:SF1">
    <property type="entry name" value="ENDOLYTIC PEPTIDOGLYCAN TRANSGLYCOSYLASE RLPA"/>
    <property type="match status" value="1"/>
</dbReference>
<dbReference type="SUPFAM" id="SSF50685">
    <property type="entry name" value="Barwin-like endoglucanases"/>
    <property type="match status" value="1"/>
</dbReference>
<name>A0ABT5VT66_9BACT</name>
<feature type="domain" description="RlpA-like protein double-psi beta-barrel" evidence="5">
    <location>
        <begin position="28"/>
        <end position="116"/>
    </location>
</feature>
<dbReference type="EC" id="4.2.2.-" evidence="3"/>
<dbReference type="InterPro" id="IPR012997">
    <property type="entry name" value="RplA"/>
</dbReference>
<reference evidence="6 7" key="1">
    <citation type="submission" date="2022-01" db="EMBL/GenBank/DDBJ databases">
        <title>Labilibaculum sp. nov, a marine bacterium isolated from Antarctica.</title>
        <authorList>
            <person name="Dai W."/>
        </authorList>
    </citation>
    <scope>NUCLEOTIDE SEQUENCE [LARGE SCALE GENOMIC DNA]</scope>
    <source>
        <strain evidence="6 7">DW002</strain>
    </source>
</reference>
<dbReference type="Gene3D" id="2.40.40.10">
    <property type="entry name" value="RlpA-like domain"/>
    <property type="match status" value="1"/>
</dbReference>
<organism evidence="6 7">
    <name type="scientific">Paralabilibaculum antarcticum</name>
    <dbReference type="NCBI Taxonomy" id="2912572"/>
    <lineage>
        <taxon>Bacteria</taxon>
        <taxon>Pseudomonadati</taxon>
        <taxon>Bacteroidota</taxon>
        <taxon>Bacteroidia</taxon>
        <taxon>Marinilabiliales</taxon>
        <taxon>Marinifilaceae</taxon>
        <taxon>Paralabilibaculum</taxon>
    </lineage>
</organism>
<dbReference type="Pfam" id="PF03330">
    <property type="entry name" value="DPBB_1"/>
    <property type="match status" value="1"/>
</dbReference>
<dbReference type="RefSeq" id="WP_275109941.1">
    <property type="nucleotide sequence ID" value="NZ_JAKJSC010000001.1"/>
</dbReference>
<feature type="chain" id="PRO_5044908988" description="Probable endolytic peptidoglycan transglycosylase RlpA" evidence="3">
    <location>
        <begin position="21"/>
        <end position="153"/>
    </location>
</feature>
<sequence length="153" mass="17603" precursor="true">MIFRYTLLLAFLLLQFNLHAQKKHITKQKGKASFYADKFEGRKTASGEIFHQSDFTAAHKSLPFGTWVKVTNLDNKKAVIVRINDRGPFVKGRIIDLSKSAAKEIGKLRKGVFSVSMKVYKKDRKAIREMRKLKKSAPLRQRSSYLDFNLITP</sequence>
<proteinExistence type="inferred from homology"/>
<keyword evidence="2 3" id="KW-0961">Cell wall biogenesis/degradation</keyword>
<dbReference type="NCBIfam" id="TIGR00413">
    <property type="entry name" value="rlpA"/>
    <property type="match status" value="1"/>
</dbReference>
<gene>
    <name evidence="3" type="primary">rlpA</name>
    <name evidence="6" type="ORF">L3049_11410</name>
</gene>
<dbReference type="Proteomes" id="UP001528920">
    <property type="component" value="Unassembled WGS sequence"/>
</dbReference>
<dbReference type="HAMAP" id="MF_02071">
    <property type="entry name" value="RlpA"/>
    <property type="match status" value="1"/>
</dbReference>
<dbReference type="InterPro" id="IPR034718">
    <property type="entry name" value="RlpA"/>
</dbReference>
<evidence type="ECO:0000259" key="5">
    <source>
        <dbReference type="Pfam" id="PF03330"/>
    </source>
</evidence>
<evidence type="ECO:0000256" key="4">
    <source>
        <dbReference type="RuleBase" id="RU003495"/>
    </source>
</evidence>
<dbReference type="CDD" id="cd22268">
    <property type="entry name" value="DPBB_RlpA-like"/>
    <property type="match status" value="1"/>
</dbReference>